<dbReference type="SMART" id="SM00743">
    <property type="entry name" value="Agenet"/>
    <property type="match status" value="2"/>
</dbReference>
<feature type="domain" description="Agenet" evidence="1">
    <location>
        <begin position="1"/>
        <end position="65"/>
    </location>
</feature>
<dbReference type="Pfam" id="PF05641">
    <property type="entry name" value="Agenet"/>
    <property type="match status" value="2"/>
</dbReference>
<dbReference type="InterPro" id="IPR008395">
    <property type="entry name" value="Agenet-like_dom"/>
</dbReference>
<dbReference type="PANTHER" id="PTHR31917:SF5">
    <property type="entry name" value="OS02G0204500 PROTEIN"/>
    <property type="match status" value="1"/>
</dbReference>
<dbReference type="AlphaFoldDB" id="A0ABD3AXH2"/>
<comment type="caution">
    <text evidence="2">The sequence shown here is derived from an EMBL/GenBank/DDBJ whole genome shotgun (WGS) entry which is preliminary data.</text>
</comment>
<name>A0ABD3AXH2_9GENT</name>
<sequence>MRYKKGNEIEVFRNDEVPSGSWRCAKIICGNGHYYSIRCNMGSKDEVIFERVSRQLIRPCPPVVQISGSWMPGDVVEVLQNDSWKMATVTRVLRGNQFLVRLVGSLNEFKVRKFDIRLRQSWVDGKWVVVGKGPIGGSHILISSKGDVGFASLILM</sequence>
<evidence type="ECO:0000313" key="3">
    <source>
        <dbReference type="Proteomes" id="UP001630127"/>
    </source>
</evidence>
<accession>A0ABD3AXH2</accession>
<dbReference type="PANTHER" id="PTHR31917">
    <property type="entry name" value="AGENET DOMAIN-CONTAINING PROTEIN-RELATED"/>
    <property type="match status" value="1"/>
</dbReference>
<proteinExistence type="predicted"/>
<dbReference type="InterPro" id="IPR014002">
    <property type="entry name" value="Agenet_dom_plant"/>
</dbReference>
<dbReference type="EMBL" id="JBJUIK010000002">
    <property type="protein sequence ID" value="KAL3535820.1"/>
    <property type="molecule type" value="Genomic_DNA"/>
</dbReference>
<organism evidence="2 3">
    <name type="scientific">Cinchona calisaya</name>
    <dbReference type="NCBI Taxonomy" id="153742"/>
    <lineage>
        <taxon>Eukaryota</taxon>
        <taxon>Viridiplantae</taxon>
        <taxon>Streptophyta</taxon>
        <taxon>Embryophyta</taxon>
        <taxon>Tracheophyta</taxon>
        <taxon>Spermatophyta</taxon>
        <taxon>Magnoliopsida</taxon>
        <taxon>eudicotyledons</taxon>
        <taxon>Gunneridae</taxon>
        <taxon>Pentapetalae</taxon>
        <taxon>asterids</taxon>
        <taxon>lamiids</taxon>
        <taxon>Gentianales</taxon>
        <taxon>Rubiaceae</taxon>
        <taxon>Cinchonoideae</taxon>
        <taxon>Cinchoneae</taxon>
        <taxon>Cinchona</taxon>
    </lineage>
</organism>
<keyword evidence="3" id="KW-1185">Reference proteome</keyword>
<evidence type="ECO:0000313" key="2">
    <source>
        <dbReference type="EMBL" id="KAL3535820.1"/>
    </source>
</evidence>
<feature type="domain" description="Agenet" evidence="1">
    <location>
        <begin position="68"/>
        <end position="124"/>
    </location>
</feature>
<reference evidence="2 3" key="1">
    <citation type="submission" date="2024-11" db="EMBL/GenBank/DDBJ databases">
        <title>A near-complete genome assembly of Cinchona calisaya.</title>
        <authorList>
            <person name="Lian D.C."/>
            <person name="Zhao X.W."/>
            <person name="Wei L."/>
        </authorList>
    </citation>
    <scope>NUCLEOTIDE SEQUENCE [LARGE SCALE GENOMIC DNA]</scope>
    <source>
        <tissue evidence="2">Nenye</tissue>
    </source>
</reference>
<dbReference type="Proteomes" id="UP001630127">
    <property type="component" value="Unassembled WGS sequence"/>
</dbReference>
<gene>
    <name evidence="2" type="ORF">ACH5RR_004281</name>
</gene>
<evidence type="ECO:0000259" key="1">
    <source>
        <dbReference type="SMART" id="SM00743"/>
    </source>
</evidence>
<protein>
    <recommendedName>
        <fullName evidence="1">Agenet domain-containing protein</fullName>
    </recommendedName>
</protein>